<evidence type="ECO:0000256" key="4">
    <source>
        <dbReference type="PROSITE-ProRule" id="PRU00473"/>
    </source>
</evidence>
<feature type="chain" id="PRO_5045421697" evidence="5">
    <location>
        <begin position="21"/>
        <end position="644"/>
    </location>
</feature>
<keyword evidence="3" id="KW-0998">Cell outer membrane</keyword>
<proteinExistence type="predicted"/>
<dbReference type="Proteomes" id="UP000718451">
    <property type="component" value="Unassembled WGS sequence"/>
</dbReference>
<dbReference type="Gene3D" id="3.30.1330.60">
    <property type="entry name" value="OmpA-like domain"/>
    <property type="match status" value="1"/>
</dbReference>
<feature type="signal peptide" evidence="5">
    <location>
        <begin position="1"/>
        <end position="20"/>
    </location>
</feature>
<dbReference type="CDD" id="cd07185">
    <property type="entry name" value="OmpA_C-like"/>
    <property type="match status" value="1"/>
</dbReference>
<comment type="caution">
    <text evidence="7">The sequence shown here is derived from an EMBL/GenBank/DDBJ whole genome shotgun (WGS) entry which is preliminary data.</text>
</comment>
<gene>
    <name evidence="7" type="ORF">HCU67_01455</name>
</gene>
<keyword evidence="5" id="KW-0732">Signal</keyword>
<evidence type="ECO:0000256" key="1">
    <source>
        <dbReference type="ARBA" id="ARBA00004442"/>
    </source>
</evidence>
<protein>
    <submittedName>
        <fullName evidence="7">OmpA family protein</fullName>
    </submittedName>
</protein>
<reference evidence="7 8" key="1">
    <citation type="submission" date="2020-04" db="EMBL/GenBank/DDBJ databases">
        <authorList>
            <person name="Yoon J."/>
        </authorList>
    </citation>
    <scope>NUCLEOTIDE SEQUENCE [LARGE SCALE GENOMIC DNA]</scope>
    <source>
        <strain evidence="7 8">DJ-13</strain>
    </source>
</reference>
<dbReference type="Pfam" id="PF00691">
    <property type="entry name" value="OmpA"/>
    <property type="match status" value="1"/>
</dbReference>
<name>A0ABX1GL23_9FLAO</name>
<comment type="subcellular location">
    <subcellularLocation>
        <location evidence="1">Cell outer membrane</location>
    </subcellularLocation>
</comment>
<dbReference type="PRINTS" id="PR01021">
    <property type="entry name" value="OMPADOMAIN"/>
</dbReference>
<sequence>MNLKNSIFLLLIFSFGLVFSQNPKSRADDYFFEYDFENAVLAYETDIADGFLLTPKQRLNLADSYFRTDSFDKASNLYVELFTQDSIMDNLQFNRMLQSLSKSSEDVELKAFIDNQVNGLTKELLENADFNNKMFADAVQNELGFKIFNLSANSEQSDFSATFYKEGVLFTSGRPNPRKKDYQPAGESYLDIYYGEMDELGFLKSAELFSGVEKTEYHKATPYFSEDLGSYFYVLSNTEGGELAFDENGKNSLAIGYEKEGGDFQFLLKDLSTSFYYPYYHKETDRLYFAADFENGYGGTDIYFVYTNKGQVMSAPINLGPRINSPGNEISPYIFENSLYFSSDIFYGIGGMDIYKSNINGDSFSIPVNLGPQINSDEDDFGFIIKNYHEGLLGYFSSNRPGGKGKDDIYGFMVDEKPGFQTFALNGKVVKLSDYSGISEATVRAYDENGQLLQEVVSDVDGNYSLEVPWQNAVRLEATKSKYSIFSLFLNEDKMKSQQQKILNMGIAYYDDLVEEQEGQTVVKLNKFYFDKNQTKITEAIAIELNKVVDAVQRFPAIQLRIETHTDSRGSSTTNFKLSQKRSDNIKKYLVQQGVPESNILYSVGYGEDKILNNCKNGVYCIDFLHKENQRSLIVVLNDNILFE</sequence>
<keyword evidence="2 4" id="KW-0472">Membrane</keyword>
<evidence type="ECO:0000256" key="3">
    <source>
        <dbReference type="ARBA" id="ARBA00023237"/>
    </source>
</evidence>
<accession>A0ABX1GL23</accession>
<dbReference type="InterPro" id="IPR006664">
    <property type="entry name" value="OMP_bac"/>
</dbReference>
<dbReference type="InterPro" id="IPR050330">
    <property type="entry name" value="Bact_OuterMem_StrucFunc"/>
</dbReference>
<keyword evidence="8" id="KW-1185">Reference proteome</keyword>
<dbReference type="PANTHER" id="PTHR30329:SF21">
    <property type="entry name" value="LIPOPROTEIN YIAD-RELATED"/>
    <property type="match status" value="1"/>
</dbReference>
<dbReference type="SUPFAM" id="SSF103088">
    <property type="entry name" value="OmpA-like"/>
    <property type="match status" value="1"/>
</dbReference>
<organism evidence="7 8">
    <name type="scientific">Croceivirga thetidis</name>
    <dbReference type="NCBI Taxonomy" id="2721623"/>
    <lineage>
        <taxon>Bacteria</taxon>
        <taxon>Pseudomonadati</taxon>
        <taxon>Bacteroidota</taxon>
        <taxon>Flavobacteriia</taxon>
        <taxon>Flavobacteriales</taxon>
        <taxon>Flavobacteriaceae</taxon>
        <taxon>Croceivirga</taxon>
    </lineage>
</organism>
<evidence type="ECO:0000313" key="7">
    <source>
        <dbReference type="EMBL" id="NKI30593.1"/>
    </source>
</evidence>
<dbReference type="InterPro" id="IPR006665">
    <property type="entry name" value="OmpA-like"/>
</dbReference>
<dbReference type="PROSITE" id="PS51123">
    <property type="entry name" value="OMPA_2"/>
    <property type="match status" value="1"/>
</dbReference>
<evidence type="ECO:0000313" key="8">
    <source>
        <dbReference type="Proteomes" id="UP000718451"/>
    </source>
</evidence>
<dbReference type="InterPro" id="IPR036737">
    <property type="entry name" value="OmpA-like_sf"/>
</dbReference>
<evidence type="ECO:0000259" key="6">
    <source>
        <dbReference type="PROSITE" id="PS51123"/>
    </source>
</evidence>
<feature type="domain" description="OmpA-like" evidence="6">
    <location>
        <begin position="518"/>
        <end position="640"/>
    </location>
</feature>
<evidence type="ECO:0000256" key="2">
    <source>
        <dbReference type="ARBA" id="ARBA00023136"/>
    </source>
</evidence>
<dbReference type="RefSeq" id="WP_168550832.1">
    <property type="nucleotide sequence ID" value="NZ_JAAWWL010000001.1"/>
</dbReference>
<evidence type="ECO:0000256" key="5">
    <source>
        <dbReference type="SAM" id="SignalP"/>
    </source>
</evidence>
<dbReference type="EMBL" id="JAAWWL010000001">
    <property type="protein sequence ID" value="NKI30593.1"/>
    <property type="molecule type" value="Genomic_DNA"/>
</dbReference>
<dbReference type="PANTHER" id="PTHR30329">
    <property type="entry name" value="STATOR ELEMENT OF FLAGELLAR MOTOR COMPLEX"/>
    <property type="match status" value="1"/>
</dbReference>